<dbReference type="AlphaFoldDB" id="A0A8S1K029"/>
<protein>
    <recommendedName>
        <fullName evidence="5">CRAL-TRIO domain-containing protein</fullName>
    </recommendedName>
</protein>
<comment type="caution">
    <text evidence="3">The sequence shown here is derived from an EMBL/GenBank/DDBJ whole genome shotgun (WGS) entry which is preliminary data.</text>
</comment>
<evidence type="ECO:0000259" key="2">
    <source>
        <dbReference type="PROSITE" id="PS50191"/>
    </source>
</evidence>
<dbReference type="EMBL" id="CAJJDN010000003">
    <property type="protein sequence ID" value="CAD8048760.1"/>
    <property type="molecule type" value="Genomic_DNA"/>
</dbReference>
<dbReference type="Pfam" id="PF00650">
    <property type="entry name" value="CRAL_TRIO"/>
    <property type="match status" value="1"/>
</dbReference>
<feature type="domain" description="PH" evidence="1">
    <location>
        <begin position="4"/>
        <end position="99"/>
    </location>
</feature>
<feature type="domain" description="CRAL-TRIO" evidence="2">
    <location>
        <begin position="460"/>
        <end position="631"/>
    </location>
</feature>
<proteinExistence type="predicted"/>
<organism evidence="3 4">
    <name type="scientific">Paramecium sonneborni</name>
    <dbReference type="NCBI Taxonomy" id="65129"/>
    <lineage>
        <taxon>Eukaryota</taxon>
        <taxon>Sar</taxon>
        <taxon>Alveolata</taxon>
        <taxon>Ciliophora</taxon>
        <taxon>Intramacronucleata</taxon>
        <taxon>Oligohymenophorea</taxon>
        <taxon>Peniculida</taxon>
        <taxon>Parameciidae</taxon>
        <taxon>Paramecium</taxon>
    </lineage>
</organism>
<evidence type="ECO:0000259" key="1">
    <source>
        <dbReference type="PROSITE" id="PS50003"/>
    </source>
</evidence>
<reference evidence="3" key="1">
    <citation type="submission" date="2021-01" db="EMBL/GenBank/DDBJ databases">
        <authorList>
            <consortium name="Genoscope - CEA"/>
            <person name="William W."/>
        </authorList>
    </citation>
    <scope>NUCLEOTIDE SEQUENCE</scope>
</reference>
<evidence type="ECO:0000313" key="4">
    <source>
        <dbReference type="Proteomes" id="UP000692954"/>
    </source>
</evidence>
<dbReference type="SMART" id="SM00516">
    <property type="entry name" value="SEC14"/>
    <property type="match status" value="1"/>
</dbReference>
<gene>
    <name evidence="3" type="ORF">PSON_ATCC_30995.1.T0030406</name>
</gene>
<dbReference type="PROSITE" id="PS50003">
    <property type="entry name" value="PH_DOMAIN"/>
    <property type="match status" value="1"/>
</dbReference>
<dbReference type="PANTHER" id="PTHR45657">
    <property type="entry name" value="CRAL-TRIO DOMAIN-CONTAINING PROTEIN YKL091C-RELATED"/>
    <property type="match status" value="1"/>
</dbReference>
<dbReference type="InterPro" id="IPR001849">
    <property type="entry name" value="PH_domain"/>
</dbReference>
<dbReference type="SMART" id="SM00233">
    <property type="entry name" value="PH"/>
    <property type="match status" value="1"/>
</dbReference>
<dbReference type="PANTHER" id="PTHR45657:SF1">
    <property type="entry name" value="CRAL-TRIO DOMAIN-CONTAINING PROTEIN YKL091C-RELATED"/>
    <property type="match status" value="1"/>
</dbReference>
<dbReference type="Proteomes" id="UP000692954">
    <property type="component" value="Unassembled WGS sequence"/>
</dbReference>
<dbReference type="SMART" id="SM01100">
    <property type="entry name" value="CRAL_TRIO_N"/>
    <property type="match status" value="1"/>
</dbReference>
<sequence length="631" mass="74962">MNQRPIKNGYLQQKHIFGLKTTKYYYLEGTQFLIFEDDKTHIPQERIDLSGFIVDGTWQEDGYYTFTLRHLQQEIIMQFISLTYEDAAEWVNKIKQAILISEYEALFRSSNYQISIDQNRSYKYDSSNVTKSIPEYVQKQLQLYQELSKDKWVIEKTLKQMKLTTIQSQNNIVLKGEYIFNTSLSNIATIIKKGGKYLDLFKQSSDIHEIDQFEYHQDFWHFNNDGKKYILESKYIQFDFQRNNSFFLTRESINESQFPMIHTSDKKSKNNQIHIFKILEIIHVVEEDSKCFTQYMQVVKKDENEQIIKKLIKEQIINLSIISTELDLLLIQINNDQIPITQSRIVVGTDHSNGENQENEFSKGENIHFPPQDRLGYVDHMLQPNQPAAIYEKMHKRIIHQNEEQLKALSELKEKIGHLYLNEQTMIRYLIARNYKVKDTEKMILKCLQWRKENNINSRKISDYQIYSNENVHTQLGFSRWGHPILVTNGMNSHPEKFETEQGFSEQGYLQYHQSLMEEGIRSMRGYVDQFIVIIDCYKLKPANFSFSVLKNAFIEIFNYYPERQFRIYVLNTNFLTRSFYAMLKPFLPSRTVEKINFIGQDFSEIKKALLKDLDEETIPQRYGGKNILIQ</sequence>
<name>A0A8S1K029_9CILI</name>
<dbReference type="OrthoDB" id="1434354at2759"/>
<dbReference type="PROSITE" id="PS50191">
    <property type="entry name" value="CRAL_TRIO"/>
    <property type="match status" value="1"/>
</dbReference>
<dbReference type="Pfam" id="PF00169">
    <property type="entry name" value="PH"/>
    <property type="match status" value="1"/>
</dbReference>
<dbReference type="InterPro" id="IPR051026">
    <property type="entry name" value="PI/PC_transfer"/>
</dbReference>
<dbReference type="CDD" id="cd00170">
    <property type="entry name" value="SEC14"/>
    <property type="match status" value="1"/>
</dbReference>
<evidence type="ECO:0000313" key="3">
    <source>
        <dbReference type="EMBL" id="CAD8048760.1"/>
    </source>
</evidence>
<accession>A0A8S1K029</accession>
<dbReference type="InterPro" id="IPR001251">
    <property type="entry name" value="CRAL-TRIO_dom"/>
</dbReference>
<keyword evidence="4" id="KW-1185">Reference proteome</keyword>
<dbReference type="InterPro" id="IPR011074">
    <property type="entry name" value="CRAL/TRIO_N_dom"/>
</dbReference>
<evidence type="ECO:0008006" key="5">
    <source>
        <dbReference type="Google" id="ProtNLM"/>
    </source>
</evidence>